<evidence type="ECO:0000256" key="1">
    <source>
        <dbReference type="ARBA" id="ARBA00022723"/>
    </source>
</evidence>
<dbReference type="InterPro" id="IPR050945">
    <property type="entry name" value="LMO_RBTN_TF"/>
</dbReference>
<dbReference type="SUPFAM" id="SSF57716">
    <property type="entry name" value="Glucocorticoid receptor-like (DNA-binding domain)"/>
    <property type="match status" value="2"/>
</dbReference>
<accession>A0AAV8VUP8</accession>
<evidence type="ECO:0000256" key="6">
    <source>
        <dbReference type="SAM" id="MobiDB-lite"/>
    </source>
</evidence>
<keyword evidence="2" id="KW-0677">Repeat</keyword>
<evidence type="ECO:0000313" key="9">
    <source>
        <dbReference type="Proteomes" id="UP001159042"/>
    </source>
</evidence>
<dbReference type="Pfam" id="PF00412">
    <property type="entry name" value="LIM"/>
    <property type="match status" value="1"/>
</dbReference>
<reference evidence="8 9" key="1">
    <citation type="journal article" date="2023" name="Insect Mol. Biol.">
        <title>Genome sequencing provides insights into the evolution of gene families encoding plant cell wall-degrading enzymes in longhorned beetles.</title>
        <authorList>
            <person name="Shin N.R."/>
            <person name="Okamura Y."/>
            <person name="Kirsch R."/>
            <person name="Pauchet Y."/>
        </authorList>
    </citation>
    <scope>NUCLEOTIDE SEQUENCE [LARGE SCALE GENOMIC DNA]</scope>
    <source>
        <strain evidence="8">EAD_L_NR</strain>
    </source>
</reference>
<dbReference type="PANTHER" id="PTHR45787:SF13">
    <property type="entry name" value="LD11652P"/>
    <property type="match status" value="1"/>
</dbReference>
<dbReference type="PROSITE" id="PS50023">
    <property type="entry name" value="LIM_DOMAIN_2"/>
    <property type="match status" value="1"/>
</dbReference>
<dbReference type="PROSITE" id="PS00478">
    <property type="entry name" value="LIM_DOMAIN_1"/>
    <property type="match status" value="1"/>
</dbReference>
<name>A0AAV8VUP8_9CUCU</name>
<evidence type="ECO:0000259" key="7">
    <source>
        <dbReference type="PROSITE" id="PS50023"/>
    </source>
</evidence>
<proteinExistence type="predicted"/>
<evidence type="ECO:0000313" key="8">
    <source>
        <dbReference type="EMBL" id="KAJ8917441.1"/>
    </source>
</evidence>
<evidence type="ECO:0000256" key="4">
    <source>
        <dbReference type="ARBA" id="ARBA00023038"/>
    </source>
</evidence>
<dbReference type="SMART" id="SM00132">
    <property type="entry name" value="LIM"/>
    <property type="match status" value="1"/>
</dbReference>
<evidence type="ECO:0000256" key="2">
    <source>
        <dbReference type="ARBA" id="ARBA00022737"/>
    </source>
</evidence>
<keyword evidence="9" id="KW-1185">Reference proteome</keyword>
<feature type="domain" description="LIM zinc-binding" evidence="7">
    <location>
        <begin position="149"/>
        <end position="207"/>
    </location>
</feature>
<comment type="caution">
    <text evidence="8">The sequence shown here is derived from an EMBL/GenBank/DDBJ whole genome shotgun (WGS) entry which is preliminary data.</text>
</comment>
<protein>
    <recommendedName>
        <fullName evidence="7">LIM zinc-binding domain-containing protein</fullName>
    </recommendedName>
</protein>
<dbReference type="CDD" id="cd09386">
    <property type="entry name" value="LIM1_LMO4"/>
    <property type="match status" value="1"/>
</dbReference>
<feature type="compositionally biased region" description="Basic and acidic residues" evidence="6">
    <location>
        <begin position="95"/>
        <end position="109"/>
    </location>
</feature>
<dbReference type="PANTHER" id="PTHR45787">
    <property type="entry name" value="LD11652P"/>
    <property type="match status" value="1"/>
</dbReference>
<evidence type="ECO:0000256" key="3">
    <source>
        <dbReference type="ARBA" id="ARBA00022833"/>
    </source>
</evidence>
<gene>
    <name evidence="8" type="ORF">NQ315_005488</name>
</gene>
<dbReference type="GO" id="GO:0046872">
    <property type="term" value="F:metal ion binding"/>
    <property type="evidence" value="ECO:0007669"/>
    <property type="project" value="UniProtKB-KW"/>
</dbReference>
<dbReference type="InterPro" id="IPR001781">
    <property type="entry name" value="Znf_LIM"/>
</dbReference>
<dbReference type="EMBL" id="JANEYG010000033">
    <property type="protein sequence ID" value="KAJ8917441.1"/>
    <property type="molecule type" value="Genomic_DNA"/>
</dbReference>
<keyword evidence="1 5" id="KW-0479">Metal-binding</keyword>
<organism evidence="8 9">
    <name type="scientific">Exocentrus adspersus</name>
    <dbReference type="NCBI Taxonomy" id="1586481"/>
    <lineage>
        <taxon>Eukaryota</taxon>
        <taxon>Metazoa</taxon>
        <taxon>Ecdysozoa</taxon>
        <taxon>Arthropoda</taxon>
        <taxon>Hexapoda</taxon>
        <taxon>Insecta</taxon>
        <taxon>Pterygota</taxon>
        <taxon>Neoptera</taxon>
        <taxon>Endopterygota</taxon>
        <taxon>Coleoptera</taxon>
        <taxon>Polyphaga</taxon>
        <taxon>Cucujiformia</taxon>
        <taxon>Chrysomeloidea</taxon>
        <taxon>Cerambycidae</taxon>
        <taxon>Lamiinae</taxon>
        <taxon>Acanthocinini</taxon>
        <taxon>Exocentrus</taxon>
    </lineage>
</organism>
<dbReference type="Proteomes" id="UP001159042">
    <property type="component" value="Unassembled WGS sequence"/>
</dbReference>
<keyword evidence="4 5" id="KW-0440">LIM domain</keyword>
<evidence type="ECO:0000256" key="5">
    <source>
        <dbReference type="PROSITE-ProRule" id="PRU00125"/>
    </source>
</evidence>
<dbReference type="Gene3D" id="2.10.110.10">
    <property type="entry name" value="Cysteine Rich Protein"/>
    <property type="match status" value="1"/>
</dbReference>
<feature type="region of interest" description="Disordered" evidence="6">
    <location>
        <begin position="95"/>
        <end position="142"/>
    </location>
</feature>
<sequence>MNPHYHPYGGPELTSPHPPSPDNGAYHGHPGPGGPHGRMHPTNGHAIGTLGKKFNSNISKEIDKSKQKKNLWGVNVSSPSSLFFFSVKGQFNILDSKDGHPNGPHDQHPHNHHQHPAFTSAGPPSDGPHHPHHNPAITNNNNNNNNTVKICAGCGGKIVERFLLHALDRYWHNGCLKCSCCAAMLADIGTSCFTKAGMILCKQDYMR</sequence>
<feature type="region of interest" description="Disordered" evidence="6">
    <location>
        <begin position="1"/>
        <end position="51"/>
    </location>
</feature>
<dbReference type="AlphaFoldDB" id="A0AAV8VUP8"/>
<keyword evidence="3 5" id="KW-0862">Zinc</keyword>